<comment type="caution">
    <text evidence="2">The sequence shown here is derived from an EMBL/GenBank/DDBJ whole genome shotgun (WGS) entry which is preliminary data.</text>
</comment>
<keyword evidence="5" id="KW-1185">Reference proteome</keyword>
<dbReference type="Proteomes" id="UP001501425">
    <property type="component" value="Unassembled WGS sequence"/>
</dbReference>
<dbReference type="EMBL" id="JBEDNW010000006">
    <property type="protein sequence ID" value="MEZ3168072.1"/>
    <property type="molecule type" value="Genomic_DNA"/>
</dbReference>
<gene>
    <name evidence="3" type="ORF">ABNG02_12145</name>
    <name evidence="2" type="ORF">GCM10008994_09920</name>
</gene>
<organism evidence="2 4">
    <name type="scientific">Halorubrum ejinorense</name>
    <dbReference type="NCBI Taxonomy" id="425309"/>
    <lineage>
        <taxon>Archaea</taxon>
        <taxon>Methanobacteriati</taxon>
        <taxon>Methanobacteriota</taxon>
        <taxon>Stenosarchaea group</taxon>
        <taxon>Halobacteria</taxon>
        <taxon>Halobacteriales</taxon>
        <taxon>Haloferacaceae</taxon>
        <taxon>Halorubrum</taxon>
    </lineage>
</organism>
<evidence type="ECO:0000313" key="3">
    <source>
        <dbReference type="EMBL" id="MEZ3168072.1"/>
    </source>
</evidence>
<reference evidence="3 5" key="3">
    <citation type="submission" date="2024-06" db="EMBL/GenBank/DDBJ databases">
        <title>Halorubrum miltondacostae sp. nov., a potential PHA producer isolated from an inland solar saltern in Rio Maior, Portugal.</title>
        <authorList>
            <person name="Albuquerque L."/>
            <person name="Viver T."/>
            <person name="Barroso C."/>
            <person name="Claudino R."/>
            <person name="Galvan M."/>
            <person name="Simoes G."/>
            <person name="Lobo Da Cunha A."/>
            <person name="Egas C."/>
        </authorList>
    </citation>
    <scope>NUCLEOTIDE SEQUENCE [LARGE SCALE GENOMIC DNA]</scope>
    <source>
        <strain evidence="3 5">DSM 18646</strain>
    </source>
</reference>
<name>A0AAV3SQR6_9EURY</name>
<evidence type="ECO:0000313" key="5">
    <source>
        <dbReference type="Proteomes" id="UP001567571"/>
    </source>
</evidence>
<feature type="region of interest" description="Disordered" evidence="1">
    <location>
        <begin position="1"/>
        <end position="40"/>
    </location>
</feature>
<dbReference type="EMBL" id="BAAADQ010000003">
    <property type="protein sequence ID" value="GAA0536795.1"/>
    <property type="molecule type" value="Genomic_DNA"/>
</dbReference>
<dbReference type="InterPro" id="IPR043899">
    <property type="entry name" value="DUF5789"/>
</dbReference>
<reference evidence="2" key="2">
    <citation type="submission" date="2023-12" db="EMBL/GenBank/DDBJ databases">
        <authorList>
            <person name="Sun Q."/>
            <person name="Inoue M."/>
        </authorList>
    </citation>
    <scope>NUCLEOTIDE SEQUENCE</scope>
    <source>
        <strain evidence="2">JCM 14265</strain>
    </source>
</reference>
<feature type="compositionally biased region" description="Basic and acidic residues" evidence="1">
    <location>
        <begin position="1"/>
        <end position="33"/>
    </location>
</feature>
<reference evidence="2" key="1">
    <citation type="journal article" date="2014" name="Int. J. Syst. Evol. Microbiol.">
        <title>Complete genome sequence of Corynebacterium casei LMG S-19264T (=DSM 44701T), isolated from a smear-ripened cheese.</title>
        <authorList>
            <consortium name="US DOE Joint Genome Institute (JGI-PGF)"/>
            <person name="Walter F."/>
            <person name="Albersmeier A."/>
            <person name="Kalinowski J."/>
            <person name="Ruckert C."/>
        </authorList>
    </citation>
    <scope>NUCLEOTIDE SEQUENCE</scope>
    <source>
        <strain evidence="2">JCM 14265</strain>
    </source>
</reference>
<dbReference type="AlphaFoldDB" id="A0AAV3SQR6"/>
<dbReference type="RefSeq" id="WP_343777161.1">
    <property type="nucleotide sequence ID" value="NZ_BAAADQ010000003.1"/>
</dbReference>
<protein>
    <submittedName>
        <fullName evidence="2">Uncharacterized protein</fullName>
    </submittedName>
</protein>
<dbReference type="Proteomes" id="UP001567571">
    <property type="component" value="Unassembled WGS sequence"/>
</dbReference>
<sequence>MADDKSGRDKQARDEERRQREREISAELERGDEVEPPVDTSELAYFETALDAVTFPATGAAIVSAVGDREIESAVGTYAVADLVPDAEAETFDSPAAVRARIQRPTIAAAMKRIVEASDPLPNRELSASQREAYVRTFRALEAIDGDDDDEGITVMADWIVEKIRDDEKIPGSRDVRREAAKYCRKHGYEVRDDEWLGV</sequence>
<dbReference type="Pfam" id="PF19102">
    <property type="entry name" value="DUF5789"/>
    <property type="match status" value="1"/>
</dbReference>
<evidence type="ECO:0000313" key="4">
    <source>
        <dbReference type="Proteomes" id="UP001501425"/>
    </source>
</evidence>
<proteinExistence type="predicted"/>
<accession>A0AAV3SQR6</accession>
<evidence type="ECO:0000313" key="2">
    <source>
        <dbReference type="EMBL" id="GAA0536795.1"/>
    </source>
</evidence>
<evidence type="ECO:0000256" key="1">
    <source>
        <dbReference type="SAM" id="MobiDB-lite"/>
    </source>
</evidence>